<dbReference type="Proteomes" id="UP001597560">
    <property type="component" value="Unassembled WGS sequence"/>
</dbReference>
<protein>
    <submittedName>
        <fullName evidence="1">Uncharacterized protein</fullName>
    </submittedName>
</protein>
<accession>A0ABW6B044</accession>
<proteinExistence type="predicted"/>
<comment type="caution">
    <text evidence="1">The sequence shown here is derived from an EMBL/GenBank/DDBJ whole genome shotgun (WGS) entry which is preliminary data.</text>
</comment>
<evidence type="ECO:0000313" key="1">
    <source>
        <dbReference type="EMBL" id="MFD2962850.1"/>
    </source>
</evidence>
<name>A0ABW6B044_9SPHI</name>
<dbReference type="EMBL" id="JBHUPA010000007">
    <property type="protein sequence ID" value="MFD2962850.1"/>
    <property type="molecule type" value="Genomic_DNA"/>
</dbReference>
<organism evidence="1 2">
    <name type="scientific">Olivibacter jilunii</name>
    <dbReference type="NCBI Taxonomy" id="985016"/>
    <lineage>
        <taxon>Bacteria</taxon>
        <taxon>Pseudomonadati</taxon>
        <taxon>Bacteroidota</taxon>
        <taxon>Sphingobacteriia</taxon>
        <taxon>Sphingobacteriales</taxon>
        <taxon>Sphingobacteriaceae</taxon>
        <taxon>Olivibacter</taxon>
    </lineage>
</organism>
<dbReference type="RefSeq" id="WP_377611121.1">
    <property type="nucleotide sequence ID" value="NZ_JAHVDN010000001.1"/>
</dbReference>
<reference evidence="2" key="1">
    <citation type="journal article" date="2019" name="Int. J. Syst. Evol. Microbiol.">
        <title>The Global Catalogue of Microorganisms (GCM) 10K type strain sequencing project: providing services to taxonomists for standard genome sequencing and annotation.</title>
        <authorList>
            <consortium name="The Broad Institute Genomics Platform"/>
            <consortium name="The Broad Institute Genome Sequencing Center for Infectious Disease"/>
            <person name="Wu L."/>
            <person name="Ma J."/>
        </authorList>
    </citation>
    <scope>NUCLEOTIDE SEQUENCE [LARGE SCALE GENOMIC DNA]</scope>
    <source>
        <strain evidence="2">KCTC 23098</strain>
    </source>
</reference>
<keyword evidence="2" id="KW-1185">Reference proteome</keyword>
<sequence length="71" mass="8008">MKTFTTHLQAINPDTQEIQMFIGPNILAQNWDEAEDYCYRNGLGYLVIDGELGDPLSEDNSVKSVLHLPLN</sequence>
<evidence type="ECO:0000313" key="2">
    <source>
        <dbReference type="Proteomes" id="UP001597560"/>
    </source>
</evidence>
<gene>
    <name evidence="1" type="ORF">ACFS6J_13705</name>
</gene>